<proteinExistence type="predicted"/>
<keyword evidence="2" id="KW-1185">Reference proteome</keyword>
<reference evidence="1" key="2">
    <citation type="submission" date="2018-03" db="EMBL/GenBank/DDBJ databases">
        <title>The Triticum urartu genome reveals the dynamic nature of wheat genome evolution.</title>
        <authorList>
            <person name="Ling H."/>
            <person name="Ma B."/>
            <person name="Shi X."/>
            <person name="Liu H."/>
            <person name="Dong L."/>
            <person name="Sun H."/>
            <person name="Cao Y."/>
            <person name="Gao Q."/>
            <person name="Zheng S."/>
            <person name="Li Y."/>
            <person name="Yu Y."/>
            <person name="Du H."/>
            <person name="Qi M."/>
            <person name="Li Y."/>
            <person name="Yu H."/>
            <person name="Cui Y."/>
            <person name="Wang N."/>
            <person name="Chen C."/>
            <person name="Wu H."/>
            <person name="Zhao Y."/>
            <person name="Zhang J."/>
            <person name="Li Y."/>
            <person name="Zhou W."/>
            <person name="Zhang B."/>
            <person name="Hu W."/>
            <person name="Eijk M."/>
            <person name="Tang J."/>
            <person name="Witsenboer H."/>
            <person name="Zhao S."/>
            <person name="Li Z."/>
            <person name="Zhang A."/>
            <person name="Wang D."/>
            <person name="Liang C."/>
        </authorList>
    </citation>
    <scope>NUCLEOTIDE SEQUENCE [LARGE SCALE GENOMIC DNA]</scope>
    <source>
        <strain evidence="1">cv. G1812</strain>
    </source>
</reference>
<dbReference type="Proteomes" id="UP000015106">
    <property type="component" value="Chromosome 5"/>
</dbReference>
<evidence type="ECO:0000313" key="1">
    <source>
        <dbReference type="EnsemblPlants" id="TuG1812G0500002540.01.T01"/>
    </source>
</evidence>
<reference evidence="1" key="3">
    <citation type="submission" date="2022-06" db="UniProtKB">
        <authorList>
            <consortium name="EnsemblPlants"/>
        </authorList>
    </citation>
    <scope>IDENTIFICATION</scope>
</reference>
<evidence type="ECO:0000313" key="2">
    <source>
        <dbReference type="Proteomes" id="UP000015106"/>
    </source>
</evidence>
<reference evidence="2" key="1">
    <citation type="journal article" date="2013" name="Nature">
        <title>Draft genome of the wheat A-genome progenitor Triticum urartu.</title>
        <authorList>
            <person name="Ling H.Q."/>
            <person name="Zhao S."/>
            <person name="Liu D."/>
            <person name="Wang J."/>
            <person name="Sun H."/>
            <person name="Zhang C."/>
            <person name="Fan H."/>
            <person name="Li D."/>
            <person name="Dong L."/>
            <person name="Tao Y."/>
            <person name="Gao C."/>
            <person name="Wu H."/>
            <person name="Li Y."/>
            <person name="Cui Y."/>
            <person name="Guo X."/>
            <person name="Zheng S."/>
            <person name="Wang B."/>
            <person name="Yu K."/>
            <person name="Liang Q."/>
            <person name="Yang W."/>
            <person name="Lou X."/>
            <person name="Chen J."/>
            <person name="Feng M."/>
            <person name="Jian J."/>
            <person name="Zhang X."/>
            <person name="Luo G."/>
            <person name="Jiang Y."/>
            <person name="Liu J."/>
            <person name="Wang Z."/>
            <person name="Sha Y."/>
            <person name="Zhang B."/>
            <person name="Wu H."/>
            <person name="Tang D."/>
            <person name="Shen Q."/>
            <person name="Xue P."/>
            <person name="Zou S."/>
            <person name="Wang X."/>
            <person name="Liu X."/>
            <person name="Wang F."/>
            <person name="Yang Y."/>
            <person name="An X."/>
            <person name="Dong Z."/>
            <person name="Zhang K."/>
            <person name="Zhang X."/>
            <person name="Luo M.C."/>
            <person name="Dvorak J."/>
            <person name="Tong Y."/>
            <person name="Wang J."/>
            <person name="Yang H."/>
            <person name="Li Z."/>
            <person name="Wang D."/>
            <person name="Zhang A."/>
            <person name="Wang J."/>
        </authorList>
    </citation>
    <scope>NUCLEOTIDE SEQUENCE</scope>
    <source>
        <strain evidence="2">cv. G1812</strain>
    </source>
</reference>
<sequence>KYRGCVLFLKKATADRSPFTRCRLRITSIKKSFVFFLDKGGAPGLCMEVWIDAQSQYIT</sequence>
<dbReference type="Gramene" id="TuG1812G0500002540.01.T01">
    <property type="protein sequence ID" value="TuG1812G0500002540.01.T01"/>
    <property type="gene ID" value="TuG1812G0500002540.01"/>
</dbReference>
<dbReference type="AlphaFoldDB" id="A0A8R7UJ51"/>
<organism evidence="1 2">
    <name type="scientific">Triticum urartu</name>
    <name type="common">Red wild einkorn</name>
    <name type="synonym">Crithodium urartu</name>
    <dbReference type="NCBI Taxonomy" id="4572"/>
    <lineage>
        <taxon>Eukaryota</taxon>
        <taxon>Viridiplantae</taxon>
        <taxon>Streptophyta</taxon>
        <taxon>Embryophyta</taxon>
        <taxon>Tracheophyta</taxon>
        <taxon>Spermatophyta</taxon>
        <taxon>Magnoliopsida</taxon>
        <taxon>Liliopsida</taxon>
        <taxon>Poales</taxon>
        <taxon>Poaceae</taxon>
        <taxon>BOP clade</taxon>
        <taxon>Pooideae</taxon>
        <taxon>Triticodae</taxon>
        <taxon>Triticeae</taxon>
        <taxon>Triticinae</taxon>
        <taxon>Triticum</taxon>
    </lineage>
</organism>
<protein>
    <submittedName>
        <fullName evidence="1">Uncharacterized protein</fullName>
    </submittedName>
</protein>
<accession>A0A8R7UJ51</accession>
<name>A0A8R7UJ51_TRIUA</name>
<dbReference type="EnsemblPlants" id="TuG1812G0500002540.01.T01">
    <property type="protein sequence ID" value="TuG1812G0500002540.01.T01"/>
    <property type="gene ID" value="TuG1812G0500002540.01"/>
</dbReference>